<dbReference type="PROSITE" id="PS00921">
    <property type="entry name" value="NITRIL_CHT_2"/>
    <property type="match status" value="1"/>
</dbReference>
<dbReference type="InterPro" id="IPR036526">
    <property type="entry name" value="C-N_Hydrolase_sf"/>
</dbReference>
<dbReference type="InterPro" id="IPR000132">
    <property type="entry name" value="Nitrilase/CN_hydratase_CS"/>
</dbReference>
<proteinExistence type="inferred from homology"/>
<dbReference type="EMBL" id="JAATJH010000005">
    <property type="protein sequence ID" value="NJC27659.1"/>
    <property type="molecule type" value="Genomic_DNA"/>
</dbReference>
<comment type="similarity">
    <text evidence="1">Belongs to the carbon-nitrogen hydrolase superfamily. Nitrilase family.</text>
</comment>
<feature type="active site" description="Proton acceptor" evidence="2">
    <location>
        <position position="41"/>
    </location>
</feature>
<protein>
    <submittedName>
        <fullName evidence="4">Nitrilase</fullName>
        <ecNumber evidence="4">3.5.5.1</ecNumber>
    </submittedName>
</protein>
<keyword evidence="5" id="KW-1185">Reference proteome</keyword>
<dbReference type="RefSeq" id="WP_168038952.1">
    <property type="nucleotide sequence ID" value="NZ_JAATJH010000005.1"/>
</dbReference>
<feature type="domain" description="CN hydrolase" evidence="3">
    <location>
        <begin position="1"/>
        <end position="274"/>
    </location>
</feature>
<dbReference type="GO" id="GO:0000257">
    <property type="term" value="F:nitrilase activity"/>
    <property type="evidence" value="ECO:0007669"/>
    <property type="project" value="UniProtKB-EC"/>
</dbReference>
<evidence type="ECO:0000313" key="5">
    <source>
        <dbReference type="Proteomes" id="UP000770785"/>
    </source>
</evidence>
<dbReference type="SUPFAM" id="SSF56317">
    <property type="entry name" value="Carbon-nitrogen hydrolase"/>
    <property type="match status" value="1"/>
</dbReference>
<dbReference type="PANTHER" id="PTHR46044">
    <property type="entry name" value="NITRILASE"/>
    <property type="match status" value="1"/>
</dbReference>
<evidence type="ECO:0000256" key="2">
    <source>
        <dbReference type="PROSITE-ProRule" id="PRU10139"/>
    </source>
</evidence>
<evidence type="ECO:0000259" key="3">
    <source>
        <dbReference type="PROSITE" id="PS50263"/>
    </source>
</evidence>
<reference evidence="4 5" key="1">
    <citation type="submission" date="2020-03" db="EMBL/GenBank/DDBJ databases">
        <title>Genomic Encyclopedia of Type Strains, Phase IV (KMG-IV): sequencing the most valuable type-strain genomes for metagenomic binning, comparative biology and taxonomic classification.</title>
        <authorList>
            <person name="Goeker M."/>
        </authorList>
    </citation>
    <scope>NUCLEOTIDE SEQUENCE [LARGE SCALE GENOMIC DNA]</scope>
    <source>
        <strain evidence="4 5">DSM 105096</strain>
    </source>
</reference>
<comment type="caution">
    <text evidence="4">The sequence shown here is derived from an EMBL/GenBank/DDBJ whole genome shotgun (WGS) entry which is preliminary data.</text>
</comment>
<dbReference type="PROSITE" id="PS50263">
    <property type="entry name" value="CN_HYDROLASE"/>
    <property type="match status" value="1"/>
</dbReference>
<dbReference type="Pfam" id="PF00795">
    <property type="entry name" value="CN_hydrolase"/>
    <property type="match status" value="1"/>
</dbReference>
<evidence type="ECO:0000313" key="4">
    <source>
        <dbReference type="EMBL" id="NJC27659.1"/>
    </source>
</evidence>
<accession>A0ABX0XFK3</accession>
<evidence type="ECO:0000256" key="1">
    <source>
        <dbReference type="ARBA" id="ARBA00008129"/>
    </source>
</evidence>
<dbReference type="PANTHER" id="PTHR46044:SF1">
    <property type="entry name" value="CN HYDROLASE DOMAIN-CONTAINING PROTEIN"/>
    <property type="match status" value="1"/>
</dbReference>
<dbReference type="InterPro" id="IPR044149">
    <property type="entry name" value="Nitrilases_CHs"/>
</dbReference>
<gene>
    <name evidence="4" type="ORF">GGR27_003176</name>
</gene>
<keyword evidence="4" id="KW-0378">Hydrolase</keyword>
<dbReference type="CDD" id="cd07564">
    <property type="entry name" value="nitrilases_CHs"/>
    <property type="match status" value="1"/>
</dbReference>
<dbReference type="EC" id="3.5.5.1" evidence="4"/>
<organism evidence="4 5">
    <name type="scientific">Neolewinella antarctica</name>
    <dbReference type="NCBI Taxonomy" id="442734"/>
    <lineage>
        <taxon>Bacteria</taxon>
        <taxon>Pseudomonadati</taxon>
        <taxon>Bacteroidota</taxon>
        <taxon>Saprospiria</taxon>
        <taxon>Saprospirales</taxon>
        <taxon>Lewinellaceae</taxon>
        <taxon>Neolewinella</taxon>
    </lineage>
</organism>
<dbReference type="Proteomes" id="UP000770785">
    <property type="component" value="Unassembled WGS sequence"/>
</dbReference>
<sequence length="316" mass="34990">MKIALAQIAPIWLNRLATTNKIIQYIIQGADAGAGLVTFGEAILPGYPFWLSGTGGASFDDPIQKDIWAHYATEAVCIERGDLEPITTICRERAVAVVLGIVERPLDRGGSSLYCSWVYIDAAGIIQNVHRKLQPTYEERLIWAPGDGHGLRTFPIEGFQLGGLNCWENWMPLPRAALYAQGETLHIATWPGNTRNTEVLTRFLAREGRSYCVSVCGLMRREDVPKETPHYKLITSTMPDVPADGGSCIANPDGTWLVEPLTGEEGIVYADLDAREVLRERQNFDPSGHYSRPDVTRLVVDRARQGVVGFVKPDKK</sequence>
<dbReference type="Gene3D" id="3.60.110.10">
    <property type="entry name" value="Carbon-nitrogen hydrolase"/>
    <property type="match status" value="1"/>
</dbReference>
<dbReference type="InterPro" id="IPR003010">
    <property type="entry name" value="C-N_Hydrolase"/>
</dbReference>
<name>A0ABX0XFK3_9BACT</name>
<dbReference type="PROSITE" id="PS00920">
    <property type="entry name" value="NITRIL_CHT_1"/>
    <property type="match status" value="1"/>
</dbReference>